<dbReference type="InterPro" id="IPR038903">
    <property type="entry name" value="Allergen_Asp_f_4"/>
</dbReference>
<feature type="signal peptide" evidence="2">
    <location>
        <begin position="1"/>
        <end position="16"/>
    </location>
</feature>
<evidence type="ECO:0000313" key="3">
    <source>
        <dbReference type="Proteomes" id="UP000515153"/>
    </source>
</evidence>
<feature type="region of interest" description="Disordered" evidence="1">
    <location>
        <begin position="15"/>
        <end position="43"/>
    </location>
</feature>
<dbReference type="AlphaFoldDB" id="A0A6P8B6K7"/>
<feature type="region of interest" description="Disordered" evidence="1">
    <location>
        <begin position="66"/>
        <end position="122"/>
    </location>
</feature>
<dbReference type="PANTHER" id="PTHR42039">
    <property type="entry name" value="PUTATIVE (AFU_ORTHOLOGUE AFUA_3G02940)-RELATED"/>
    <property type="match status" value="1"/>
</dbReference>
<organism evidence="3 4">
    <name type="scientific">Pyricularia grisea</name>
    <name type="common">Crabgrass-specific blast fungus</name>
    <name type="synonym">Magnaporthe grisea</name>
    <dbReference type="NCBI Taxonomy" id="148305"/>
    <lineage>
        <taxon>Eukaryota</taxon>
        <taxon>Fungi</taxon>
        <taxon>Dikarya</taxon>
        <taxon>Ascomycota</taxon>
        <taxon>Pezizomycotina</taxon>
        <taxon>Sordariomycetes</taxon>
        <taxon>Sordariomycetidae</taxon>
        <taxon>Magnaporthales</taxon>
        <taxon>Pyriculariaceae</taxon>
        <taxon>Pyricularia</taxon>
    </lineage>
</organism>
<reference evidence="3 4" key="1">
    <citation type="journal article" date="2019" name="Mol. Biol. Evol.">
        <title>Blast fungal genomes show frequent chromosomal changes, gene gains and losses, and effector gene turnover.</title>
        <authorList>
            <person name="Gomez Luciano L.B."/>
            <person name="Jason Tsai I."/>
            <person name="Chuma I."/>
            <person name="Tosa Y."/>
            <person name="Chen Y.H."/>
            <person name="Li J.Y."/>
            <person name="Li M.Y."/>
            <person name="Jade Lu M.Y."/>
            <person name="Nakayashiki H."/>
            <person name="Li W.H."/>
        </authorList>
    </citation>
    <scope>NUCLEOTIDE SEQUENCE [LARGE SCALE GENOMIC DNA]</scope>
    <source>
        <strain evidence="3 4">NI907</strain>
    </source>
</reference>
<dbReference type="GO" id="GO:0019863">
    <property type="term" value="F:IgE binding"/>
    <property type="evidence" value="ECO:0007669"/>
    <property type="project" value="InterPro"/>
</dbReference>
<evidence type="ECO:0000256" key="1">
    <source>
        <dbReference type="SAM" id="MobiDB-lite"/>
    </source>
</evidence>
<evidence type="ECO:0008006" key="5">
    <source>
        <dbReference type="Google" id="ProtNLM"/>
    </source>
</evidence>
<sequence length="336" mass="34634">MHFAPLLVLAAVGASAHPSGHAHLHRRAHDRRNPEPKPDPAVGDIVTATMMGKVVTWTNTYDGSPFIKHDQPAGAQSAAAEPSASPTTTSSPPTAAATSSSAPTATPASSSSSSSGSSSGSGSGITSYTSFCNGQSSKSKRATVANIAYVGNTGTSSNWGCNMMLVADAQTADQYNYTMKITNDSNDKQICTCFNKIGPDGKIDGFFHEGITWTMQGRATQYVAFDSNSQGGCVCNAGNSLRKTSNGQFAGTWIESDFGSSVNNGWSGADISSIVADNNKMQVDGAKVCFNGKCSTIYPGGKADNAYTGGLEDADGIGLNIPPGKVQLEVQVAFSG</sequence>
<accession>A0A6P8B6K7</accession>
<evidence type="ECO:0000256" key="2">
    <source>
        <dbReference type="SAM" id="SignalP"/>
    </source>
</evidence>
<gene>
    <name evidence="4" type="ORF">PgNI_06208</name>
</gene>
<keyword evidence="3" id="KW-1185">Reference proteome</keyword>
<proteinExistence type="predicted"/>
<reference evidence="4" key="3">
    <citation type="submission" date="2025-08" db="UniProtKB">
        <authorList>
            <consortium name="RefSeq"/>
        </authorList>
    </citation>
    <scope>IDENTIFICATION</scope>
    <source>
        <strain evidence="4">NI907</strain>
    </source>
</reference>
<dbReference type="GeneID" id="41961143"/>
<protein>
    <recommendedName>
        <fullName evidence="5">Allergen Asp f 4</fullName>
    </recommendedName>
</protein>
<dbReference type="KEGG" id="pgri:PgNI_06208"/>
<keyword evidence="2" id="KW-0732">Signal</keyword>
<dbReference type="RefSeq" id="XP_030982649.1">
    <property type="nucleotide sequence ID" value="XM_031126234.1"/>
</dbReference>
<feature type="chain" id="PRO_5027550954" description="Allergen Asp f 4" evidence="2">
    <location>
        <begin position="17"/>
        <end position="336"/>
    </location>
</feature>
<feature type="compositionally biased region" description="Low complexity" evidence="1">
    <location>
        <begin position="72"/>
        <end position="122"/>
    </location>
</feature>
<dbReference type="Pfam" id="PF25312">
    <property type="entry name" value="Allergen_Asp_f_4"/>
    <property type="match status" value="1"/>
</dbReference>
<evidence type="ECO:0000313" key="4">
    <source>
        <dbReference type="RefSeq" id="XP_030982649.1"/>
    </source>
</evidence>
<dbReference type="PANTHER" id="PTHR42039:SF1">
    <property type="entry name" value="PUTATIVE (AFU_ORTHOLOGUE AFUA_3G02940)-RELATED"/>
    <property type="match status" value="1"/>
</dbReference>
<feature type="compositionally biased region" description="Basic residues" evidence="1">
    <location>
        <begin position="20"/>
        <end position="30"/>
    </location>
</feature>
<dbReference type="Proteomes" id="UP000515153">
    <property type="component" value="Chromosome I"/>
</dbReference>
<reference evidence="4" key="2">
    <citation type="submission" date="2019-10" db="EMBL/GenBank/DDBJ databases">
        <authorList>
            <consortium name="NCBI Genome Project"/>
        </authorList>
    </citation>
    <scope>NUCLEOTIDE SEQUENCE</scope>
    <source>
        <strain evidence="4">NI907</strain>
    </source>
</reference>
<name>A0A6P8B6K7_PYRGI</name>
<dbReference type="GO" id="GO:0005576">
    <property type="term" value="C:extracellular region"/>
    <property type="evidence" value="ECO:0007669"/>
    <property type="project" value="InterPro"/>
</dbReference>